<comment type="caution">
    <text evidence="1">The sequence shown here is derived from an EMBL/GenBank/DDBJ whole genome shotgun (WGS) entry which is preliminary data.</text>
</comment>
<keyword evidence="2" id="KW-1185">Reference proteome</keyword>
<evidence type="ECO:0000313" key="1">
    <source>
        <dbReference type="EMBL" id="KAI7986901.1"/>
    </source>
</evidence>
<reference evidence="1 2" key="1">
    <citation type="journal article" date="2022" name="Plant J.">
        <title>Chromosome-level genome of Camellia lanceoleosa provides a valuable resource for understanding genome evolution and self-incompatibility.</title>
        <authorList>
            <person name="Gong W."/>
            <person name="Xiao S."/>
            <person name="Wang L."/>
            <person name="Liao Z."/>
            <person name="Chang Y."/>
            <person name="Mo W."/>
            <person name="Hu G."/>
            <person name="Li W."/>
            <person name="Zhao G."/>
            <person name="Zhu H."/>
            <person name="Hu X."/>
            <person name="Ji K."/>
            <person name="Xiang X."/>
            <person name="Song Q."/>
            <person name="Yuan D."/>
            <person name="Jin S."/>
            <person name="Zhang L."/>
        </authorList>
    </citation>
    <scope>NUCLEOTIDE SEQUENCE [LARGE SCALE GENOMIC DNA]</scope>
    <source>
        <strain evidence="1">SQ_2022a</strain>
    </source>
</reference>
<name>A0ACC0FHM3_9ERIC</name>
<dbReference type="Proteomes" id="UP001060215">
    <property type="component" value="Chromosome 15"/>
</dbReference>
<gene>
    <name evidence="1" type="ORF">LOK49_LG14G00373</name>
</gene>
<proteinExistence type="predicted"/>
<accession>A0ACC0FHM3</accession>
<organism evidence="1 2">
    <name type="scientific">Camellia lanceoleosa</name>
    <dbReference type="NCBI Taxonomy" id="1840588"/>
    <lineage>
        <taxon>Eukaryota</taxon>
        <taxon>Viridiplantae</taxon>
        <taxon>Streptophyta</taxon>
        <taxon>Embryophyta</taxon>
        <taxon>Tracheophyta</taxon>
        <taxon>Spermatophyta</taxon>
        <taxon>Magnoliopsida</taxon>
        <taxon>eudicotyledons</taxon>
        <taxon>Gunneridae</taxon>
        <taxon>Pentapetalae</taxon>
        <taxon>asterids</taxon>
        <taxon>Ericales</taxon>
        <taxon>Theaceae</taxon>
        <taxon>Camellia</taxon>
    </lineage>
</organism>
<sequence length="92" mass="10798">MQDPFERERSTVQRDWFGNSNTRRFETGSTAQRFDGDTASSLLFGLEKISDTGPFCSIVSERRYLFLRLDGTTSISKRKKFVNRFNDRSKRF</sequence>
<protein>
    <submittedName>
        <fullName evidence="1">Protein CHROMATIN REMODELING 25</fullName>
    </submittedName>
</protein>
<dbReference type="EMBL" id="CM045772">
    <property type="protein sequence ID" value="KAI7986901.1"/>
    <property type="molecule type" value="Genomic_DNA"/>
</dbReference>
<evidence type="ECO:0000313" key="2">
    <source>
        <dbReference type="Proteomes" id="UP001060215"/>
    </source>
</evidence>